<name>A0A554SGM6_9ACTN</name>
<evidence type="ECO:0000313" key="3">
    <source>
        <dbReference type="Proteomes" id="UP000316988"/>
    </source>
</evidence>
<gene>
    <name evidence="2" type="ORF">FNM00_03515</name>
</gene>
<comment type="caution">
    <text evidence="2">The sequence shown here is derived from an EMBL/GenBank/DDBJ whole genome shotgun (WGS) entry which is preliminary data.</text>
</comment>
<keyword evidence="3" id="KW-1185">Reference proteome</keyword>
<keyword evidence="1" id="KW-1133">Transmembrane helix</keyword>
<dbReference type="AlphaFoldDB" id="A0A554SGM6"/>
<feature type="transmembrane region" description="Helical" evidence="1">
    <location>
        <begin position="211"/>
        <end position="229"/>
    </location>
</feature>
<evidence type="ECO:0000313" key="2">
    <source>
        <dbReference type="EMBL" id="TSD65507.1"/>
    </source>
</evidence>
<dbReference type="Proteomes" id="UP000316988">
    <property type="component" value="Unassembled WGS sequence"/>
</dbReference>
<feature type="transmembrane region" description="Helical" evidence="1">
    <location>
        <begin position="122"/>
        <end position="144"/>
    </location>
</feature>
<dbReference type="OrthoDB" id="4715924at2"/>
<keyword evidence="1" id="KW-0472">Membrane</keyword>
<accession>A0A554SGM6</accession>
<proteinExistence type="predicted"/>
<keyword evidence="1" id="KW-0812">Transmembrane</keyword>
<dbReference type="EMBL" id="VLNT01000002">
    <property type="protein sequence ID" value="TSD65507.1"/>
    <property type="molecule type" value="Genomic_DNA"/>
</dbReference>
<protein>
    <submittedName>
        <fullName evidence="2">Uncharacterized protein</fullName>
    </submittedName>
</protein>
<reference evidence="2 3" key="1">
    <citation type="submission" date="2019-07" db="EMBL/GenBank/DDBJ databases">
        <authorList>
            <person name="Zhao L.H."/>
        </authorList>
    </citation>
    <scope>NUCLEOTIDE SEQUENCE [LARGE SCALE GENOMIC DNA]</scope>
    <source>
        <strain evidence="2 3">Co35</strain>
    </source>
</reference>
<feature type="transmembrane region" description="Helical" evidence="1">
    <location>
        <begin position="30"/>
        <end position="48"/>
    </location>
</feature>
<dbReference type="RefSeq" id="WP_143911630.1">
    <property type="nucleotide sequence ID" value="NZ_VLNT01000002.1"/>
</dbReference>
<feature type="transmembrane region" description="Helical" evidence="1">
    <location>
        <begin position="75"/>
        <end position="92"/>
    </location>
</feature>
<evidence type="ECO:0000256" key="1">
    <source>
        <dbReference type="SAM" id="Phobius"/>
    </source>
</evidence>
<feature type="transmembrane region" description="Helical" evidence="1">
    <location>
        <begin position="170"/>
        <end position="190"/>
    </location>
</feature>
<organism evidence="2 3">
    <name type="scientific">Aeromicrobium piscarium</name>
    <dbReference type="NCBI Taxonomy" id="2590901"/>
    <lineage>
        <taxon>Bacteria</taxon>
        <taxon>Bacillati</taxon>
        <taxon>Actinomycetota</taxon>
        <taxon>Actinomycetes</taxon>
        <taxon>Propionibacteriales</taxon>
        <taxon>Nocardioidaceae</taxon>
        <taxon>Aeromicrobium</taxon>
    </lineage>
</organism>
<sequence length="230" mass="24445">MIVVALLLASVGAADLVRRPAGGRLRTVELPFLMALAVYVLGGAMLGLERSGIWTLLPAMAIVMLWLTSQRRQGVWGPLALAAGLAVALLFGQHVPRTEAPIGSWYADLEIPAIETLDLDTAVLGLGVVLFLLQSANVVVRAVLRRAGPAVLDEERELQGGRILGPIERVFIFAMALAGQYAAVAAVMAAKGVLRFPEISRDPGDGTRAEYVLVGSFVSWALAFATVPFF</sequence>
<feature type="transmembrane region" description="Helical" evidence="1">
    <location>
        <begin position="53"/>
        <end position="69"/>
    </location>
</feature>